<sequence length="118" mass="14053">MNVLKCKRSQFRRLFTTALNYFEKNENDLSLDERISTLKLVEEKAKPMIEMEETYSEELIKIDNDQTVINNEFVESEYCIDKWRMVEYKLVSLLAEKEKSCIVKESVTQNATIRYPKL</sequence>
<name>A0A8X6MSN1_NEPPI</name>
<keyword evidence="2" id="KW-1185">Reference proteome</keyword>
<comment type="caution">
    <text evidence="1">The sequence shown here is derived from an EMBL/GenBank/DDBJ whole genome shotgun (WGS) entry which is preliminary data.</text>
</comment>
<gene>
    <name evidence="1" type="primary">AVEN_69117_1</name>
    <name evidence="1" type="ORF">NPIL_67091</name>
</gene>
<reference evidence="1" key="1">
    <citation type="submission" date="2020-08" db="EMBL/GenBank/DDBJ databases">
        <title>Multicomponent nature underlies the extraordinary mechanical properties of spider dragline silk.</title>
        <authorList>
            <person name="Kono N."/>
            <person name="Nakamura H."/>
            <person name="Mori M."/>
            <person name="Yoshida Y."/>
            <person name="Ohtoshi R."/>
            <person name="Malay A.D."/>
            <person name="Moran D.A.P."/>
            <person name="Tomita M."/>
            <person name="Numata K."/>
            <person name="Arakawa K."/>
        </authorList>
    </citation>
    <scope>NUCLEOTIDE SEQUENCE</scope>
</reference>
<evidence type="ECO:0000313" key="1">
    <source>
        <dbReference type="EMBL" id="GFS75716.1"/>
    </source>
</evidence>
<dbReference type="EMBL" id="BMAW01096651">
    <property type="protein sequence ID" value="GFS75716.1"/>
    <property type="molecule type" value="Genomic_DNA"/>
</dbReference>
<dbReference type="AlphaFoldDB" id="A0A8X6MSN1"/>
<proteinExistence type="predicted"/>
<accession>A0A8X6MSN1</accession>
<evidence type="ECO:0000313" key="2">
    <source>
        <dbReference type="Proteomes" id="UP000887013"/>
    </source>
</evidence>
<protein>
    <submittedName>
        <fullName evidence="1">Uncharacterized protein</fullName>
    </submittedName>
</protein>
<dbReference type="OrthoDB" id="6428669at2759"/>
<organism evidence="1 2">
    <name type="scientific">Nephila pilipes</name>
    <name type="common">Giant wood spider</name>
    <name type="synonym">Nephila maculata</name>
    <dbReference type="NCBI Taxonomy" id="299642"/>
    <lineage>
        <taxon>Eukaryota</taxon>
        <taxon>Metazoa</taxon>
        <taxon>Ecdysozoa</taxon>
        <taxon>Arthropoda</taxon>
        <taxon>Chelicerata</taxon>
        <taxon>Arachnida</taxon>
        <taxon>Araneae</taxon>
        <taxon>Araneomorphae</taxon>
        <taxon>Entelegynae</taxon>
        <taxon>Araneoidea</taxon>
        <taxon>Nephilidae</taxon>
        <taxon>Nephila</taxon>
    </lineage>
</organism>
<dbReference type="Proteomes" id="UP000887013">
    <property type="component" value="Unassembled WGS sequence"/>
</dbReference>